<evidence type="ECO:0000313" key="3">
    <source>
        <dbReference type="Proteomes" id="UP000182486"/>
    </source>
</evidence>
<reference evidence="2 3" key="1">
    <citation type="submission" date="2016-09" db="EMBL/GenBank/DDBJ databases">
        <title>Couchioplanes caeruleus draft genome sequence.</title>
        <authorList>
            <person name="Sheehan J."/>
            <person name="Caffrey P."/>
        </authorList>
    </citation>
    <scope>NUCLEOTIDE SEQUENCE [LARGE SCALE GENOMIC DNA]</scope>
    <source>
        <strain evidence="2 3">DSM 43634</strain>
    </source>
</reference>
<gene>
    <name evidence="2" type="ORF">BG844_26365</name>
</gene>
<dbReference type="Proteomes" id="UP000182486">
    <property type="component" value="Unassembled WGS sequence"/>
</dbReference>
<feature type="signal peptide" evidence="1">
    <location>
        <begin position="1"/>
        <end position="30"/>
    </location>
</feature>
<evidence type="ECO:0000313" key="2">
    <source>
        <dbReference type="EMBL" id="OJF11436.1"/>
    </source>
</evidence>
<keyword evidence="3" id="KW-1185">Reference proteome</keyword>
<protein>
    <recommendedName>
        <fullName evidence="4">MYXO-CTERM domain-containing protein</fullName>
    </recommendedName>
</protein>
<name>A0A1K0GKB1_9ACTN</name>
<sequence length="199" mass="19550">MTGIRSRSSGPLLLASAMLGAVLAPGAALADGPGYGGTADALTVQWQAQSSATAESLAVYAVGFKGGSPVNLRVGADPERSVVADASGALRVLVLSAAVTPTPASTPDTTVLPASGGPAGRLSPGTSVLAVGETPAGVLRTLVGSVPPPEAGRGVQDLAPWAGAAALIGAAVVWTRRRGAAPAGGAHRFRRPPARHRMA</sequence>
<evidence type="ECO:0008006" key="4">
    <source>
        <dbReference type="Google" id="ProtNLM"/>
    </source>
</evidence>
<organism evidence="2 3">
    <name type="scientific">Couchioplanes caeruleus subsp. caeruleus</name>
    <dbReference type="NCBI Taxonomy" id="56427"/>
    <lineage>
        <taxon>Bacteria</taxon>
        <taxon>Bacillati</taxon>
        <taxon>Actinomycetota</taxon>
        <taxon>Actinomycetes</taxon>
        <taxon>Micromonosporales</taxon>
        <taxon>Micromonosporaceae</taxon>
        <taxon>Couchioplanes</taxon>
    </lineage>
</organism>
<accession>A0A1K0GKB1</accession>
<evidence type="ECO:0000256" key="1">
    <source>
        <dbReference type="SAM" id="SignalP"/>
    </source>
</evidence>
<keyword evidence="1" id="KW-0732">Signal</keyword>
<feature type="chain" id="PRO_5013199154" description="MYXO-CTERM domain-containing protein" evidence="1">
    <location>
        <begin position="31"/>
        <end position="199"/>
    </location>
</feature>
<dbReference type="AlphaFoldDB" id="A0A1K0GKB1"/>
<comment type="caution">
    <text evidence="2">The sequence shown here is derived from an EMBL/GenBank/DDBJ whole genome shotgun (WGS) entry which is preliminary data.</text>
</comment>
<dbReference type="EMBL" id="MEIA01000335">
    <property type="protein sequence ID" value="OJF11436.1"/>
    <property type="molecule type" value="Genomic_DNA"/>
</dbReference>
<proteinExistence type="predicted"/>
<dbReference type="RefSeq" id="WP_123678038.1">
    <property type="nucleotide sequence ID" value="NZ_MEIA01000335.1"/>
</dbReference>